<comment type="caution">
    <text evidence="1">The sequence shown here is derived from an EMBL/GenBank/DDBJ whole genome shotgun (WGS) entry which is preliminary data.</text>
</comment>
<reference evidence="1" key="1">
    <citation type="submission" date="2021-02" db="EMBL/GenBank/DDBJ databases">
        <authorList>
            <consortium name="DOE Joint Genome Institute"/>
            <person name="Ahrendt S."/>
            <person name="Looney B.P."/>
            <person name="Miyauchi S."/>
            <person name="Morin E."/>
            <person name="Drula E."/>
            <person name="Courty P.E."/>
            <person name="Chicoki N."/>
            <person name="Fauchery L."/>
            <person name="Kohler A."/>
            <person name="Kuo A."/>
            <person name="Labutti K."/>
            <person name="Pangilinan J."/>
            <person name="Lipzen A."/>
            <person name="Riley R."/>
            <person name="Andreopoulos W."/>
            <person name="He G."/>
            <person name="Johnson J."/>
            <person name="Barry K.W."/>
            <person name="Grigoriev I.V."/>
            <person name="Nagy L."/>
            <person name="Hibbett D."/>
            <person name="Henrissat B."/>
            <person name="Matheny P.B."/>
            <person name="Labbe J."/>
            <person name="Martin F."/>
        </authorList>
    </citation>
    <scope>NUCLEOTIDE SEQUENCE</scope>
    <source>
        <strain evidence="1">FP105234-sp</strain>
    </source>
</reference>
<gene>
    <name evidence="1" type="ORF">FA95DRAFT_826586</name>
</gene>
<dbReference type="Proteomes" id="UP000814033">
    <property type="component" value="Unassembled WGS sequence"/>
</dbReference>
<dbReference type="EMBL" id="MU276172">
    <property type="protein sequence ID" value="KAI0040728.1"/>
    <property type="molecule type" value="Genomic_DNA"/>
</dbReference>
<name>A0ACB8R9Q3_9AGAM</name>
<proteinExistence type="predicted"/>
<evidence type="ECO:0000313" key="2">
    <source>
        <dbReference type="Proteomes" id="UP000814033"/>
    </source>
</evidence>
<organism evidence="1 2">
    <name type="scientific">Auriscalpium vulgare</name>
    <dbReference type="NCBI Taxonomy" id="40419"/>
    <lineage>
        <taxon>Eukaryota</taxon>
        <taxon>Fungi</taxon>
        <taxon>Dikarya</taxon>
        <taxon>Basidiomycota</taxon>
        <taxon>Agaricomycotina</taxon>
        <taxon>Agaricomycetes</taxon>
        <taxon>Russulales</taxon>
        <taxon>Auriscalpiaceae</taxon>
        <taxon>Auriscalpium</taxon>
    </lineage>
</organism>
<evidence type="ECO:0000313" key="1">
    <source>
        <dbReference type="EMBL" id="KAI0040728.1"/>
    </source>
</evidence>
<protein>
    <submittedName>
        <fullName evidence="1">Uncharacterized protein</fullName>
    </submittedName>
</protein>
<sequence>MDQGPYSTASQLDSRRGCVFGNPVMHGDYDPGVSNVRRSLEPTTHNCTVRCLQTLGLPEPEPDFLDAFPWNRSSDQPYSDVYNPDFDDVPHAHNARTELTEKELLVAQPESTNTFVQADLSHDFEQPAYESQGPVTYYAPSGPGPTEQDPPVIQPESSNTTFASSAYEYQAHYPPSVPTRQELLVTQPESSNTIGPAPALDVPSYGWLTPATFADQPRVNELNTQSFNAMLDAFVEQMKKHHDGSPSVLPLSSPAPGLLGNPKAVIPEDRNSSSSDWSIPPTEATHAAQSTSHVTPAMTPGINQAGPSRPFEGVALPRGAKRTGSFDSEASPRPAKIAKATLTHRGKPKPKAIAKPKVAKRPTPITLPTPSEGCLWQTFDSNDNMKPVVPEKRQRNSDANEAAAKPSKKAKTTPELVPMASSMTPIPPSGKRRRDSEGDEAADFAAQPSKRAKTKQTESESMVTNADAANLPSEVRSPEQPELSHTVPVSRSKRPRHDGDKDEGCDSDCDDEAAPLSKKSKQNAIPKTRGPQYKIKKDPTGRYYTATIMKGLKEGTPLGNPRTEMLLRYLASLDERQRLAWGVVPHFCPVPSCDFKGSSERDLEEHLDGPPHFRCPCDCKRSFNRRIDRKRHRIGPQLEEECVCTLEGCGKMFKRKDSRLRHEREAKHPVRVRTAIFSGRA</sequence>
<reference evidence="1" key="2">
    <citation type="journal article" date="2022" name="New Phytol.">
        <title>Evolutionary transition to the ectomycorrhizal habit in the genomes of a hyperdiverse lineage of mushroom-forming fungi.</title>
        <authorList>
            <person name="Looney B."/>
            <person name="Miyauchi S."/>
            <person name="Morin E."/>
            <person name="Drula E."/>
            <person name="Courty P.E."/>
            <person name="Kohler A."/>
            <person name="Kuo A."/>
            <person name="LaButti K."/>
            <person name="Pangilinan J."/>
            <person name="Lipzen A."/>
            <person name="Riley R."/>
            <person name="Andreopoulos W."/>
            <person name="He G."/>
            <person name="Johnson J."/>
            <person name="Nolan M."/>
            <person name="Tritt A."/>
            <person name="Barry K.W."/>
            <person name="Grigoriev I.V."/>
            <person name="Nagy L.G."/>
            <person name="Hibbett D."/>
            <person name="Henrissat B."/>
            <person name="Matheny P.B."/>
            <person name="Labbe J."/>
            <person name="Martin F.M."/>
        </authorList>
    </citation>
    <scope>NUCLEOTIDE SEQUENCE</scope>
    <source>
        <strain evidence="1">FP105234-sp</strain>
    </source>
</reference>
<keyword evidence="2" id="KW-1185">Reference proteome</keyword>
<accession>A0ACB8R9Q3</accession>